<dbReference type="Proteomes" id="UP000236333">
    <property type="component" value="Unassembled WGS sequence"/>
</dbReference>
<dbReference type="AlphaFoldDB" id="A0A2J7ZI85"/>
<evidence type="ECO:0000313" key="1">
    <source>
        <dbReference type="EMBL" id="PNG99975.1"/>
    </source>
</evidence>
<keyword evidence="2" id="KW-1185">Reference proteome</keyword>
<feature type="non-terminal residue" evidence="1">
    <location>
        <position position="1"/>
    </location>
</feature>
<feature type="non-terminal residue" evidence="1">
    <location>
        <position position="224"/>
    </location>
</feature>
<dbReference type="InterPro" id="IPR012444">
    <property type="entry name" value="DUF1647"/>
</dbReference>
<reference evidence="1 2" key="1">
    <citation type="journal article" date="2017" name="Mol. Biol. Evol.">
        <title>The 4-celled Tetrabaena socialis nuclear genome reveals the essential components for genetic control of cell number at the origin of multicellularity in the volvocine lineage.</title>
        <authorList>
            <person name="Featherston J."/>
            <person name="Arakaki Y."/>
            <person name="Hanschen E.R."/>
            <person name="Ferris P.J."/>
            <person name="Michod R.E."/>
            <person name="Olson B.J.S.C."/>
            <person name="Nozaki H."/>
            <person name="Durand P.M."/>
        </authorList>
    </citation>
    <scope>NUCLEOTIDE SEQUENCE [LARGE SCALE GENOMIC DNA]</scope>
    <source>
        <strain evidence="1 2">NIES-571</strain>
    </source>
</reference>
<proteinExistence type="predicted"/>
<name>A0A2J7ZI85_9CHLO</name>
<dbReference type="PANTHER" id="PTHR31389">
    <property type="entry name" value="LD39211P"/>
    <property type="match status" value="1"/>
</dbReference>
<dbReference type="OrthoDB" id="5954868at2759"/>
<comment type="caution">
    <text evidence="1">The sequence shown here is derived from an EMBL/GenBank/DDBJ whole genome shotgun (WGS) entry which is preliminary data.</text>
</comment>
<protein>
    <submittedName>
        <fullName evidence="1">Uncharacterized protein</fullName>
    </submittedName>
</protein>
<accession>A0A2J7ZI85</accession>
<sequence>PLPQLARRQPQQLGRQRRQLRLKLRGRLQQELVRQERGEASERRWEPDTPITLYDLGLTAEQLAAARCWRGVTLLRFPYEHYPPHVAEASTYAFKPLVFAHALARHPVFLWLDCGLEDVRGLQQQLPAIAPGPSSPNSASLRSSTCVSFKWRAIYGTSEGCSSSSLLRPVAAAAVAVSIVETVFSIVAAVHHSSAVRLGGLARHAPPGWLLRRRLRGLRPPTPG</sequence>
<organism evidence="1 2">
    <name type="scientific">Tetrabaena socialis</name>
    <dbReference type="NCBI Taxonomy" id="47790"/>
    <lineage>
        <taxon>Eukaryota</taxon>
        <taxon>Viridiplantae</taxon>
        <taxon>Chlorophyta</taxon>
        <taxon>core chlorophytes</taxon>
        <taxon>Chlorophyceae</taxon>
        <taxon>CS clade</taxon>
        <taxon>Chlamydomonadales</taxon>
        <taxon>Tetrabaenaceae</taxon>
        <taxon>Tetrabaena</taxon>
    </lineage>
</organism>
<dbReference type="EMBL" id="PGGS01001857">
    <property type="protein sequence ID" value="PNG99975.1"/>
    <property type="molecule type" value="Genomic_DNA"/>
</dbReference>
<dbReference type="Pfam" id="PF07801">
    <property type="entry name" value="DUF1647"/>
    <property type="match status" value="1"/>
</dbReference>
<evidence type="ECO:0000313" key="2">
    <source>
        <dbReference type="Proteomes" id="UP000236333"/>
    </source>
</evidence>
<gene>
    <name evidence="1" type="ORF">TSOC_014227</name>
</gene>
<dbReference type="PANTHER" id="PTHR31389:SF4">
    <property type="entry name" value="LD39211P"/>
    <property type="match status" value="1"/>
</dbReference>